<evidence type="ECO:0000256" key="3">
    <source>
        <dbReference type="ARBA" id="ARBA00023295"/>
    </source>
</evidence>
<dbReference type="PANTHER" id="PTHR43053:SF4">
    <property type="entry name" value="MYOGENESIS-REGULATING GLYCOSIDASE"/>
    <property type="match status" value="1"/>
</dbReference>
<dbReference type="Proteomes" id="UP000694845">
    <property type="component" value="Unplaced"/>
</dbReference>
<comment type="similarity">
    <text evidence="1 4">Belongs to the glycosyl hydrolase 31 family.</text>
</comment>
<keyword evidence="6" id="KW-1185">Reference proteome</keyword>
<evidence type="ECO:0000256" key="2">
    <source>
        <dbReference type="ARBA" id="ARBA00022801"/>
    </source>
</evidence>
<reference evidence="7" key="1">
    <citation type="submission" date="2025-08" db="UniProtKB">
        <authorList>
            <consortium name="RefSeq"/>
        </authorList>
    </citation>
    <scope>IDENTIFICATION</scope>
</reference>
<protein>
    <submittedName>
        <fullName evidence="7">Uncharacterized family 31 glucosidase KIAA1161-like</fullName>
    </submittedName>
</protein>
<dbReference type="OMA" id="RLEYTIC"/>
<dbReference type="KEGG" id="aplc:110988074"/>
<dbReference type="InterPro" id="IPR000322">
    <property type="entry name" value="Glyco_hydro_31_TIM"/>
</dbReference>
<gene>
    <name evidence="7" type="primary">LOC110988074</name>
</gene>
<dbReference type="Pfam" id="PF01055">
    <property type="entry name" value="Glyco_hydro_31_2nd"/>
    <property type="match status" value="1"/>
</dbReference>
<feature type="domain" description="Glycoside hydrolase family 31 TIM barrel" evidence="5">
    <location>
        <begin position="280"/>
        <end position="428"/>
    </location>
</feature>
<proteinExistence type="inferred from homology"/>
<organism evidence="6 7">
    <name type="scientific">Acanthaster planci</name>
    <name type="common">Crown-of-thorns starfish</name>
    <dbReference type="NCBI Taxonomy" id="133434"/>
    <lineage>
        <taxon>Eukaryota</taxon>
        <taxon>Metazoa</taxon>
        <taxon>Echinodermata</taxon>
        <taxon>Eleutherozoa</taxon>
        <taxon>Asterozoa</taxon>
        <taxon>Asteroidea</taxon>
        <taxon>Valvatacea</taxon>
        <taxon>Valvatida</taxon>
        <taxon>Acanthasteridae</taxon>
        <taxon>Acanthaster</taxon>
    </lineage>
</organism>
<evidence type="ECO:0000256" key="4">
    <source>
        <dbReference type="RuleBase" id="RU361185"/>
    </source>
</evidence>
<dbReference type="OrthoDB" id="10070917at2759"/>
<feature type="non-terminal residue" evidence="7">
    <location>
        <position position="448"/>
    </location>
</feature>
<keyword evidence="2 4" id="KW-0378">Hydrolase</keyword>
<accession>A0A8B7ZQ27</accession>
<dbReference type="GeneID" id="110988074"/>
<dbReference type="AlphaFoldDB" id="A0A8B7ZQ27"/>
<keyword evidence="3 4" id="KW-0326">Glycosidase</keyword>
<name>A0A8B7ZQ27_ACAPL</name>
<dbReference type="PANTHER" id="PTHR43053">
    <property type="entry name" value="GLYCOSIDASE FAMILY 31"/>
    <property type="match status" value="1"/>
</dbReference>
<dbReference type="SUPFAM" id="SSF51445">
    <property type="entry name" value="(Trans)glycosidases"/>
    <property type="match status" value="1"/>
</dbReference>
<evidence type="ECO:0000259" key="5">
    <source>
        <dbReference type="Pfam" id="PF01055"/>
    </source>
</evidence>
<dbReference type="CDD" id="cd06592">
    <property type="entry name" value="GH31_NET37"/>
    <property type="match status" value="1"/>
</dbReference>
<evidence type="ECO:0000313" key="7">
    <source>
        <dbReference type="RefSeq" id="XP_022107005.1"/>
    </source>
</evidence>
<dbReference type="InterPro" id="IPR017853">
    <property type="entry name" value="GH"/>
</dbReference>
<evidence type="ECO:0000313" key="6">
    <source>
        <dbReference type="Proteomes" id="UP000694845"/>
    </source>
</evidence>
<dbReference type="InterPro" id="IPR050985">
    <property type="entry name" value="Alpha-glycosidase_related"/>
</dbReference>
<dbReference type="GO" id="GO:0004553">
    <property type="term" value="F:hydrolase activity, hydrolyzing O-glycosyl compounds"/>
    <property type="evidence" value="ECO:0007669"/>
    <property type="project" value="InterPro"/>
</dbReference>
<dbReference type="RefSeq" id="XP_022107005.1">
    <property type="nucleotide sequence ID" value="XM_022251313.1"/>
</dbReference>
<evidence type="ECO:0000256" key="1">
    <source>
        <dbReference type="ARBA" id="ARBA00007806"/>
    </source>
</evidence>
<dbReference type="Gene3D" id="3.20.20.80">
    <property type="entry name" value="Glycosidases"/>
    <property type="match status" value="1"/>
</dbReference>
<dbReference type="GO" id="GO:0005975">
    <property type="term" value="P:carbohydrate metabolic process"/>
    <property type="evidence" value="ECO:0007669"/>
    <property type="project" value="InterPro"/>
</dbReference>
<sequence length="448" mass="50313">MTSTMKLVTRIVVALLLCVTAVRVISSIFFNVNRAYSVSPSTGIETVVSVGTTTRQISIKNLRGNTVLRGILGASPNPSVKGQECSGRKEGTMCYHWKGIAEVKFKSVVTSEAKSIPFSCVDVEWKSFVADIPLRDCYSLEGAHWYGAAEKYEQVWPIDKASESTAMFASTDIYENLKGYGSVLDRYWLSSRGVAIRVSYDTPLHVSLNENGDGMLCFQSNYANSKYINVHHNLHRLDYTVCSHDNVRLVHDAVWREMGPSGGKPEGLPDERMIKSPIWSTWARYKVFISDSVVNAYADEIVSNGFSNSQIEIDDGYSLKYGELDFDPKKFPNMKDTVRKLHDKGFRVTLWVTPFANKDTSAYQEGKEKGYWVTEKGKDEGVVKWWNGFAGMLDITNPDAVEWFIARLDKLKQDTGIDSFKFDAGETNYLAKDFKTHVPLVNPCGYTT</sequence>